<dbReference type="CDD" id="cd02440">
    <property type="entry name" value="AdoMet_MTases"/>
    <property type="match status" value="1"/>
</dbReference>
<keyword evidence="3" id="KW-0949">S-adenosyl-L-methionine</keyword>
<evidence type="ECO:0000256" key="2">
    <source>
        <dbReference type="ARBA" id="ARBA00022679"/>
    </source>
</evidence>
<dbReference type="Pfam" id="PF13649">
    <property type="entry name" value="Methyltransf_25"/>
    <property type="match status" value="1"/>
</dbReference>
<gene>
    <name evidence="5" type="ORF">J2X15_003539</name>
</gene>
<accession>A0ABU1ZTQ9</accession>
<keyword evidence="2" id="KW-0808">Transferase</keyword>
<dbReference type="RefSeq" id="WP_310345214.1">
    <property type="nucleotide sequence ID" value="NZ_JAVDXO010000009.1"/>
</dbReference>
<dbReference type="PANTHER" id="PTHR43464">
    <property type="entry name" value="METHYLTRANSFERASE"/>
    <property type="match status" value="1"/>
</dbReference>
<keyword evidence="1 5" id="KW-0489">Methyltransferase</keyword>
<dbReference type="EMBL" id="JAVDXO010000009">
    <property type="protein sequence ID" value="MDR7308230.1"/>
    <property type="molecule type" value="Genomic_DNA"/>
</dbReference>
<reference evidence="5 6" key="1">
    <citation type="submission" date="2023-07" db="EMBL/GenBank/DDBJ databases">
        <title>Sorghum-associated microbial communities from plants grown in Nebraska, USA.</title>
        <authorList>
            <person name="Schachtman D."/>
        </authorList>
    </citation>
    <scope>NUCLEOTIDE SEQUENCE [LARGE SCALE GENOMIC DNA]</scope>
    <source>
        <strain evidence="5 6">BE308</strain>
    </source>
</reference>
<evidence type="ECO:0000313" key="5">
    <source>
        <dbReference type="EMBL" id="MDR7308230.1"/>
    </source>
</evidence>
<evidence type="ECO:0000256" key="1">
    <source>
        <dbReference type="ARBA" id="ARBA00022603"/>
    </source>
</evidence>
<organism evidence="5 6">
    <name type="scientific">Rhodoferax saidenbachensis</name>
    <dbReference type="NCBI Taxonomy" id="1484693"/>
    <lineage>
        <taxon>Bacteria</taxon>
        <taxon>Pseudomonadati</taxon>
        <taxon>Pseudomonadota</taxon>
        <taxon>Betaproteobacteria</taxon>
        <taxon>Burkholderiales</taxon>
        <taxon>Comamonadaceae</taxon>
        <taxon>Rhodoferax</taxon>
    </lineage>
</organism>
<feature type="domain" description="Methyltransferase" evidence="4">
    <location>
        <begin position="45"/>
        <end position="140"/>
    </location>
</feature>
<dbReference type="GO" id="GO:0008168">
    <property type="term" value="F:methyltransferase activity"/>
    <property type="evidence" value="ECO:0007669"/>
    <property type="project" value="UniProtKB-KW"/>
</dbReference>
<evidence type="ECO:0000313" key="6">
    <source>
        <dbReference type="Proteomes" id="UP001268089"/>
    </source>
</evidence>
<sequence>MTTEVPGTAGYGANASALVAQYESITFSEVHRDLLHLLPMSPAVVLDIGAGSGRDAAAMARLGHQVVAVEPTDELRNEGQRLHGALPIDWVDDHLPTLNLLRQAKRPFDLVLLSAVWMHLDLSEREAAMEAVAELVVNGGQVFMSLRHGPIPEGRRMFHVSADETIDLAAHHGLRCHHHSVREDMLGRAEVKWCFLALHRPSDGL</sequence>
<dbReference type="InterPro" id="IPR041698">
    <property type="entry name" value="Methyltransf_25"/>
</dbReference>
<evidence type="ECO:0000259" key="4">
    <source>
        <dbReference type="Pfam" id="PF13649"/>
    </source>
</evidence>
<dbReference type="SUPFAM" id="SSF53335">
    <property type="entry name" value="S-adenosyl-L-methionine-dependent methyltransferases"/>
    <property type="match status" value="1"/>
</dbReference>
<dbReference type="InterPro" id="IPR029063">
    <property type="entry name" value="SAM-dependent_MTases_sf"/>
</dbReference>
<proteinExistence type="predicted"/>
<comment type="caution">
    <text evidence="5">The sequence shown here is derived from an EMBL/GenBank/DDBJ whole genome shotgun (WGS) entry which is preliminary data.</text>
</comment>
<dbReference type="Gene3D" id="3.40.50.150">
    <property type="entry name" value="Vaccinia Virus protein VP39"/>
    <property type="match status" value="1"/>
</dbReference>
<dbReference type="PANTHER" id="PTHR43464:SF19">
    <property type="entry name" value="UBIQUINONE BIOSYNTHESIS O-METHYLTRANSFERASE, MITOCHONDRIAL"/>
    <property type="match status" value="1"/>
</dbReference>
<dbReference type="Proteomes" id="UP001268089">
    <property type="component" value="Unassembled WGS sequence"/>
</dbReference>
<name>A0ABU1ZTQ9_9BURK</name>
<evidence type="ECO:0000256" key="3">
    <source>
        <dbReference type="ARBA" id="ARBA00022691"/>
    </source>
</evidence>
<protein>
    <submittedName>
        <fullName evidence="5">SAM-dependent methyltransferase</fullName>
    </submittedName>
</protein>
<keyword evidence="6" id="KW-1185">Reference proteome</keyword>
<dbReference type="GO" id="GO:0032259">
    <property type="term" value="P:methylation"/>
    <property type="evidence" value="ECO:0007669"/>
    <property type="project" value="UniProtKB-KW"/>
</dbReference>